<dbReference type="GeneID" id="40092437"/>
<keyword evidence="4" id="KW-1185">Reference proteome</keyword>
<evidence type="ECO:0000313" key="3">
    <source>
        <dbReference type="Proteomes" id="UP000230444"/>
    </source>
</evidence>
<dbReference type="Proteomes" id="UP000231470">
    <property type="component" value="Segment"/>
</dbReference>
<reference evidence="2 3" key="1">
    <citation type="submission" date="2016-11" db="EMBL/GenBank/DDBJ databases">
        <title>Complete genome of the first virulent bacteriophage infecting the opportunist pathogen Serratia rubidaea.</title>
        <authorList>
            <person name="Xing S."/>
            <person name="Ma T."/>
            <person name="Zhang X."/>
            <person name="Huang Y."/>
            <person name="Mi Z."/>
            <person name="Sun Q."/>
            <person name="An X."/>
            <person name="Fan H."/>
            <person name="Wu S."/>
            <person name="Lin W."/>
            <person name="Tong Y."/>
        </authorList>
    </citation>
    <scope>NUCLEOTIDE SEQUENCE [LARGE SCALE GENOMIC DNA]</scope>
</reference>
<dbReference type="Gene3D" id="3.60.21.10">
    <property type="match status" value="1"/>
</dbReference>
<organism evidence="2 3">
    <name type="scientific">Serratia phage vB_Sru_IME250</name>
    <dbReference type="NCBI Taxonomy" id="1852640"/>
    <lineage>
        <taxon>Viruses</taxon>
        <taxon>Duplodnaviria</taxon>
        <taxon>Heunggongvirae</taxon>
        <taxon>Uroviricota</taxon>
        <taxon>Caudoviricetes</taxon>
        <taxon>Pantevenvirales</taxon>
        <taxon>Ackermannviridae</taxon>
        <taxon>Taipeivirus</taxon>
        <taxon>Taipeivirus IME250</taxon>
    </lineage>
</organism>
<evidence type="ECO:0000313" key="4">
    <source>
        <dbReference type="Proteomes" id="UP000231470"/>
    </source>
</evidence>
<dbReference type="EMBL" id="KY073123">
    <property type="protein sequence ID" value="APD20063.1"/>
    <property type="molecule type" value="Genomic_DNA"/>
</dbReference>
<sequence>MAGKVFFLGDPHLKHKKIPNSRGFETVDEHDVAVIDSIFQTCGRDDSLVITGDTCFGGPDAFIKLMRDGAARNLPKMHGKVPDDWRPNFNIKVTQGNHDSFSMLMQLFLSEWISKFGSLFEYKMTRSDGSISKVIVTHVPVLLDRWEYNVHGHWHSRKVGNPDYLNSSWDHLRRPATFEELLQFHNGESL</sequence>
<dbReference type="KEGG" id="vg:40092437"/>
<dbReference type="Proteomes" id="UP000230444">
    <property type="component" value="Segment"/>
</dbReference>
<evidence type="ECO:0000313" key="1">
    <source>
        <dbReference type="EMBL" id="ANM47155.1"/>
    </source>
</evidence>
<name>A0A1J0MFX2_9CAUD</name>
<dbReference type="InterPro" id="IPR029052">
    <property type="entry name" value="Metallo-depent_PP-like"/>
</dbReference>
<dbReference type="OrthoDB" id="19076at10239"/>
<proteinExistence type="predicted"/>
<accession>A0A1J0MFX2</accession>
<protein>
    <submittedName>
        <fullName evidence="2">Putative serine/threonine protein phosphatase</fullName>
    </submittedName>
</protein>
<dbReference type="SUPFAM" id="SSF56300">
    <property type="entry name" value="Metallo-dependent phosphatases"/>
    <property type="match status" value="1"/>
</dbReference>
<evidence type="ECO:0000313" key="2">
    <source>
        <dbReference type="EMBL" id="APD20063.1"/>
    </source>
</evidence>
<dbReference type="EMBL" id="KX147096">
    <property type="protein sequence ID" value="ANM47155.1"/>
    <property type="molecule type" value="Genomic_DNA"/>
</dbReference>
<reference evidence="1 4" key="2">
    <citation type="journal article" date="2017" name="Arch. Virol.">
        <title>First complete genome sequence of a virulent bacteriophage infecting the opportunistic pathogen Serratia rubidaea.</title>
        <authorList>
            <person name="Xing S."/>
            <person name="Ma T."/>
            <person name="Zhang X."/>
            <person name="Huang Y."/>
            <person name="Mi Z."/>
            <person name="Sun Q."/>
            <person name="An X."/>
            <person name="Fan H."/>
            <person name="Wu S."/>
            <person name="Wei L."/>
            <person name="Tong Y."/>
        </authorList>
    </citation>
    <scope>NUCLEOTIDE SEQUENCE [LARGE SCALE GENOMIC DNA]</scope>
</reference>
<dbReference type="RefSeq" id="YP_009615956.1">
    <property type="nucleotide sequence ID" value="NC_042047.1"/>
</dbReference>